<dbReference type="AlphaFoldDB" id="W1N6I3"/>
<feature type="transmembrane region" description="Helical" evidence="2">
    <location>
        <begin position="62"/>
        <end position="83"/>
    </location>
</feature>
<reference evidence="3 4" key="1">
    <citation type="submission" date="2013-08" db="EMBL/GenBank/DDBJ databases">
        <title>draft genome of Halomonas huanghegensis, strain BJGMM-B45T.</title>
        <authorList>
            <person name="Miao C."/>
            <person name="Wan Y."/>
            <person name="Jin W."/>
        </authorList>
    </citation>
    <scope>NUCLEOTIDE SEQUENCE [LARGE SCALE GENOMIC DNA]</scope>
    <source>
        <strain evidence="3 4">BJGMM-B45</strain>
    </source>
</reference>
<feature type="region of interest" description="Disordered" evidence="1">
    <location>
        <begin position="566"/>
        <end position="591"/>
    </location>
</feature>
<evidence type="ECO:0008006" key="5">
    <source>
        <dbReference type="Google" id="ProtNLM"/>
    </source>
</evidence>
<evidence type="ECO:0000256" key="2">
    <source>
        <dbReference type="SAM" id="Phobius"/>
    </source>
</evidence>
<dbReference type="Pfam" id="PF13687">
    <property type="entry name" value="DUF4153"/>
    <property type="match status" value="1"/>
</dbReference>
<evidence type="ECO:0000313" key="3">
    <source>
        <dbReference type="EMBL" id="ERL50766.1"/>
    </source>
</evidence>
<keyword evidence="2" id="KW-0472">Membrane</keyword>
<sequence length="591" mass="66127">MDSRPAVTIMLIVIALVQGMALLGLHWALEQEVWSFAWLVSLYSMVLAGPWLLLLTLRRERILGVFGWTLLYSCVVGGLGFYVGSQYLGSNRSSGLLMGLVFSLSIVTFKVSLYLQQFTRGGPLEYRMLVRDAWRTALTIVLALLFAIAVAGLLALWGALFVAIDIDVFKDLFTSEWFFYPALSLSHGLGVALLRRQSHIFDTIIGALRILARVVLVILSLVSVLFLATLAFTGLAPLWASGGSYLVLWLLALMLFFVNIVYQPEPGQHGYAPWLHRAVSVAVVLLPIYSVISCYGLWLRIAQYGWTPERCWAALIWALLTLFSLGYCLQIVRRRDGWQQGLGTVNIVAGLLLMAAMLAVNSPLLDFRRITVDSQLTRLDHGEVAVEEFDVDYLYRQLGLPGDQALRELRERYAESHPQLVARIGYLLSGRDARQSQQELEAALVMLGLQRDQLPASLWSLLARELAGQQRGGAIASLQLLPLDLDANGHTDYLLVQHHADYTDARVYFREAGQWWSARMDIVGTAQADDREMLPEDIDPSDLELVVPRWREVRIGGTQLQIEPWSMAPMADRPSAENDPQQTADDTRETP</sequence>
<comment type="caution">
    <text evidence="3">The sequence shown here is derived from an EMBL/GenBank/DDBJ whole genome shotgun (WGS) entry which is preliminary data.</text>
</comment>
<feature type="transmembrane region" description="Helical" evidence="2">
    <location>
        <begin position="245"/>
        <end position="262"/>
    </location>
</feature>
<keyword evidence="4" id="KW-1185">Reference proteome</keyword>
<feature type="transmembrane region" description="Helical" evidence="2">
    <location>
        <begin position="136"/>
        <end position="157"/>
    </location>
</feature>
<evidence type="ECO:0000313" key="4">
    <source>
        <dbReference type="Proteomes" id="UP000019113"/>
    </source>
</evidence>
<feature type="transmembrane region" description="Helical" evidence="2">
    <location>
        <begin position="312"/>
        <end position="329"/>
    </location>
</feature>
<feature type="transmembrane region" description="Helical" evidence="2">
    <location>
        <begin position="177"/>
        <end position="194"/>
    </location>
</feature>
<dbReference type="STRING" id="1178482.AR456_19580"/>
<keyword evidence="2" id="KW-0812">Transmembrane</keyword>
<keyword evidence="2" id="KW-1133">Transmembrane helix</keyword>
<dbReference type="eggNOG" id="COG3449">
    <property type="taxonomic scope" value="Bacteria"/>
</dbReference>
<dbReference type="EMBL" id="AVBC01000035">
    <property type="protein sequence ID" value="ERL50766.1"/>
    <property type="molecule type" value="Genomic_DNA"/>
</dbReference>
<feature type="transmembrane region" description="Helical" evidence="2">
    <location>
        <begin position="95"/>
        <end position="115"/>
    </location>
</feature>
<proteinExistence type="predicted"/>
<name>W1N6I3_9GAMM</name>
<feature type="transmembrane region" description="Helical" evidence="2">
    <location>
        <begin position="214"/>
        <end position="239"/>
    </location>
</feature>
<accession>W1N6I3</accession>
<gene>
    <name evidence="3" type="ORF">BJB45_19410</name>
</gene>
<evidence type="ECO:0000256" key="1">
    <source>
        <dbReference type="SAM" id="MobiDB-lite"/>
    </source>
</evidence>
<feature type="transmembrane region" description="Helical" evidence="2">
    <location>
        <begin position="274"/>
        <end position="292"/>
    </location>
</feature>
<feature type="transmembrane region" description="Helical" evidence="2">
    <location>
        <begin position="341"/>
        <end position="360"/>
    </location>
</feature>
<dbReference type="Proteomes" id="UP000019113">
    <property type="component" value="Unassembled WGS sequence"/>
</dbReference>
<protein>
    <recommendedName>
        <fullName evidence="5">DUF4153 domain-containing protein</fullName>
    </recommendedName>
</protein>
<dbReference type="InterPro" id="IPR025291">
    <property type="entry name" value="DUF4153"/>
</dbReference>
<dbReference type="RefSeq" id="WP_021819289.1">
    <property type="nucleotide sequence ID" value="NZ_AVBC01000035.1"/>
</dbReference>
<feature type="transmembrane region" description="Helical" evidence="2">
    <location>
        <begin position="7"/>
        <end position="29"/>
    </location>
</feature>
<dbReference type="KEGG" id="hhu:AR456_19580"/>
<feature type="transmembrane region" description="Helical" evidence="2">
    <location>
        <begin position="35"/>
        <end position="55"/>
    </location>
</feature>
<dbReference type="PATRIC" id="fig|1178482.3.peg.2336"/>
<organism evidence="3 4">
    <name type="scientific">Halomonas huangheensis</name>
    <dbReference type="NCBI Taxonomy" id="1178482"/>
    <lineage>
        <taxon>Bacteria</taxon>
        <taxon>Pseudomonadati</taxon>
        <taxon>Pseudomonadota</taxon>
        <taxon>Gammaproteobacteria</taxon>
        <taxon>Oceanospirillales</taxon>
        <taxon>Halomonadaceae</taxon>
        <taxon>Halomonas</taxon>
    </lineage>
</organism>